<dbReference type="InterPro" id="IPR020843">
    <property type="entry name" value="ER"/>
</dbReference>
<dbReference type="Gene3D" id="3.40.50.720">
    <property type="entry name" value="NAD(P)-binding Rossmann-like Domain"/>
    <property type="match status" value="1"/>
</dbReference>
<dbReference type="InterPro" id="IPR013154">
    <property type="entry name" value="ADH-like_N"/>
</dbReference>
<dbReference type="InterPro" id="IPR047122">
    <property type="entry name" value="Trans-enoyl_RdTase-like"/>
</dbReference>
<dbReference type="EMBL" id="MU854323">
    <property type="protein sequence ID" value="KAK4043912.1"/>
    <property type="molecule type" value="Genomic_DNA"/>
</dbReference>
<dbReference type="SUPFAM" id="SSF50129">
    <property type="entry name" value="GroES-like"/>
    <property type="match status" value="1"/>
</dbReference>
<accession>A0AAN6SVA6</accession>
<evidence type="ECO:0000256" key="1">
    <source>
        <dbReference type="ARBA" id="ARBA00008072"/>
    </source>
</evidence>
<keyword evidence="2" id="KW-0560">Oxidoreductase</keyword>
<dbReference type="InterPro" id="IPR011032">
    <property type="entry name" value="GroES-like_sf"/>
</dbReference>
<reference evidence="5" key="1">
    <citation type="journal article" date="2023" name="Mol. Phylogenet. Evol.">
        <title>Genome-scale phylogeny and comparative genomics of the fungal order Sordariales.</title>
        <authorList>
            <person name="Hensen N."/>
            <person name="Bonometti L."/>
            <person name="Westerberg I."/>
            <person name="Brannstrom I.O."/>
            <person name="Guillou S."/>
            <person name="Cros-Aarteil S."/>
            <person name="Calhoun S."/>
            <person name="Haridas S."/>
            <person name="Kuo A."/>
            <person name="Mondo S."/>
            <person name="Pangilinan J."/>
            <person name="Riley R."/>
            <person name="LaButti K."/>
            <person name="Andreopoulos B."/>
            <person name="Lipzen A."/>
            <person name="Chen C."/>
            <person name="Yan M."/>
            <person name="Daum C."/>
            <person name="Ng V."/>
            <person name="Clum A."/>
            <person name="Steindorff A."/>
            <person name="Ohm R.A."/>
            <person name="Martin F."/>
            <person name="Silar P."/>
            <person name="Natvig D.O."/>
            <person name="Lalanne C."/>
            <person name="Gautier V."/>
            <person name="Ament-Velasquez S.L."/>
            <person name="Kruys A."/>
            <person name="Hutchinson M.I."/>
            <person name="Powell A.J."/>
            <person name="Barry K."/>
            <person name="Miller A.N."/>
            <person name="Grigoriev I.V."/>
            <person name="Debuchy R."/>
            <person name="Gladieux P."/>
            <person name="Hiltunen Thoren M."/>
            <person name="Johannesson H."/>
        </authorList>
    </citation>
    <scope>NUCLEOTIDE SEQUENCE [LARGE SCALE GENOMIC DNA]</scope>
    <source>
        <strain evidence="5">CBS 284.82</strain>
    </source>
</reference>
<dbReference type="CDD" id="cd08249">
    <property type="entry name" value="enoyl_reductase_like"/>
    <property type="match status" value="1"/>
</dbReference>
<comment type="similarity">
    <text evidence="1">Belongs to the zinc-containing alcohol dehydrogenase family.</text>
</comment>
<organism evidence="4 5">
    <name type="scientific">Parachaetomium inaequale</name>
    <dbReference type="NCBI Taxonomy" id="2588326"/>
    <lineage>
        <taxon>Eukaryota</taxon>
        <taxon>Fungi</taxon>
        <taxon>Dikarya</taxon>
        <taxon>Ascomycota</taxon>
        <taxon>Pezizomycotina</taxon>
        <taxon>Sordariomycetes</taxon>
        <taxon>Sordariomycetidae</taxon>
        <taxon>Sordariales</taxon>
        <taxon>Chaetomiaceae</taxon>
        <taxon>Parachaetomium</taxon>
    </lineage>
</organism>
<evidence type="ECO:0000313" key="5">
    <source>
        <dbReference type="Proteomes" id="UP001303115"/>
    </source>
</evidence>
<dbReference type="AlphaFoldDB" id="A0AAN6SVA6"/>
<feature type="domain" description="Enoyl reductase (ER)" evidence="3">
    <location>
        <begin position="18"/>
        <end position="369"/>
    </location>
</feature>
<comment type="caution">
    <text evidence="4">The sequence shown here is derived from an EMBL/GenBank/DDBJ whole genome shotgun (WGS) entry which is preliminary data.</text>
</comment>
<dbReference type="PANTHER" id="PTHR45348:SF2">
    <property type="entry name" value="ZINC-TYPE ALCOHOL DEHYDROGENASE-LIKE PROTEIN C2E1P3.01"/>
    <property type="match status" value="1"/>
</dbReference>
<gene>
    <name evidence="4" type="ORF">C8A01DRAFT_32010</name>
</gene>
<dbReference type="SUPFAM" id="SSF51735">
    <property type="entry name" value="NAD(P)-binding Rossmann-fold domains"/>
    <property type="match status" value="1"/>
</dbReference>
<dbReference type="InterPro" id="IPR036291">
    <property type="entry name" value="NAD(P)-bd_dom_sf"/>
</dbReference>
<dbReference type="SMART" id="SM00829">
    <property type="entry name" value="PKS_ER"/>
    <property type="match status" value="1"/>
</dbReference>
<dbReference type="Proteomes" id="UP001303115">
    <property type="component" value="Unassembled WGS sequence"/>
</dbReference>
<sequence>MAARTNRAVWQDGFGVPGVVRSSRLATTDELGDNKVLVKVHAWAINPCDYMLQDRNMGPAYPMILGCDVAGTVEAVAPGSTAASQFRVGDRVFGFTANNGFQDYVALEAKLMAKIPGDMAYREPVVVGLCIATSAMLLFGKDYLHLDYPKLGAPKKGKSVLVWGGSSAVGSNAIQLVTAAGYDVIATCSKTNFDYVKTLGAVQVFDYKDPDVTEKIAAELDKGECAGIFMAAGLKDGNVAACKVAGAAKQTIKLASSNFIDSLDGVPEGVDVKQPPPANLKPFPDCWFETTPATFGGYLPEALAKGAYKVAPPPLVVSKKGLEGIQEAVDMQRVIAEKGQDGIREAVNRVKGGIKEGNVSPVKLVVERA</sequence>
<dbReference type="Gene3D" id="3.90.180.10">
    <property type="entry name" value="Medium-chain alcohol dehydrogenases, catalytic domain"/>
    <property type="match status" value="1"/>
</dbReference>
<evidence type="ECO:0000313" key="4">
    <source>
        <dbReference type="EMBL" id="KAK4043912.1"/>
    </source>
</evidence>
<dbReference type="PANTHER" id="PTHR45348">
    <property type="entry name" value="HYPOTHETICAL OXIDOREDUCTASE (EUROFUNG)"/>
    <property type="match status" value="1"/>
</dbReference>
<keyword evidence="5" id="KW-1185">Reference proteome</keyword>
<proteinExistence type="inferred from homology"/>
<protein>
    <submittedName>
        <fullName evidence="4">Zinc-binding oxidoreductase</fullName>
    </submittedName>
</protein>
<dbReference type="GO" id="GO:0016651">
    <property type="term" value="F:oxidoreductase activity, acting on NAD(P)H"/>
    <property type="evidence" value="ECO:0007669"/>
    <property type="project" value="InterPro"/>
</dbReference>
<evidence type="ECO:0000259" key="3">
    <source>
        <dbReference type="SMART" id="SM00829"/>
    </source>
</evidence>
<dbReference type="Pfam" id="PF08240">
    <property type="entry name" value="ADH_N"/>
    <property type="match status" value="1"/>
</dbReference>
<name>A0AAN6SVA6_9PEZI</name>
<evidence type="ECO:0000256" key="2">
    <source>
        <dbReference type="ARBA" id="ARBA00023002"/>
    </source>
</evidence>